<protein>
    <submittedName>
        <fullName evidence="1">Uncharacterized protein</fullName>
    </submittedName>
</protein>
<evidence type="ECO:0000313" key="2">
    <source>
        <dbReference type="Proteomes" id="UP000646827"/>
    </source>
</evidence>
<organism evidence="1 2">
    <name type="scientific">Circinella minor</name>
    <dbReference type="NCBI Taxonomy" id="1195481"/>
    <lineage>
        <taxon>Eukaryota</taxon>
        <taxon>Fungi</taxon>
        <taxon>Fungi incertae sedis</taxon>
        <taxon>Mucoromycota</taxon>
        <taxon>Mucoromycotina</taxon>
        <taxon>Mucoromycetes</taxon>
        <taxon>Mucorales</taxon>
        <taxon>Lichtheimiaceae</taxon>
        <taxon>Circinella</taxon>
    </lineage>
</organism>
<name>A0A8H7VED4_9FUNG</name>
<keyword evidence="2" id="KW-1185">Reference proteome</keyword>
<dbReference type="Proteomes" id="UP000646827">
    <property type="component" value="Unassembled WGS sequence"/>
</dbReference>
<comment type="caution">
    <text evidence="1">The sequence shown here is derived from an EMBL/GenBank/DDBJ whole genome shotgun (WGS) entry which is preliminary data.</text>
</comment>
<accession>A0A8H7VED4</accession>
<dbReference type="OrthoDB" id="2272687at2759"/>
<evidence type="ECO:0000313" key="1">
    <source>
        <dbReference type="EMBL" id="KAG2211419.1"/>
    </source>
</evidence>
<sequence length="157" mass="18002">MTILLTPSVLTWRSTKRPGYEIIGYARKSPTGEDAASRTRLLKSVVLNLEERSFASKIFASPCSWAGPPRHLHPMIYKIIWKLWRSYVLMVTRKTYLLTLNDICLVIIDFSGITTRSEDIVDLIESNPSLKKIAVDTFAQSNNLFTFDTEKLWWSST</sequence>
<reference evidence="1 2" key="1">
    <citation type="submission" date="2020-12" db="EMBL/GenBank/DDBJ databases">
        <title>Metabolic potential, ecology and presence of endohyphal bacteria is reflected in genomic diversity of Mucoromycotina.</title>
        <authorList>
            <person name="Muszewska A."/>
            <person name="Okrasinska A."/>
            <person name="Steczkiewicz K."/>
            <person name="Drgas O."/>
            <person name="Orlowska M."/>
            <person name="Perlinska-Lenart U."/>
            <person name="Aleksandrzak-Piekarczyk T."/>
            <person name="Szatraj K."/>
            <person name="Zielenkiewicz U."/>
            <person name="Pilsyk S."/>
            <person name="Malc E."/>
            <person name="Mieczkowski P."/>
            <person name="Kruszewska J.S."/>
            <person name="Biernat P."/>
            <person name="Pawlowska J."/>
        </authorList>
    </citation>
    <scope>NUCLEOTIDE SEQUENCE [LARGE SCALE GENOMIC DNA]</scope>
    <source>
        <strain evidence="1 2">CBS 142.35</strain>
    </source>
</reference>
<proteinExistence type="predicted"/>
<dbReference type="EMBL" id="JAEPRB010000820">
    <property type="protein sequence ID" value="KAG2211419.1"/>
    <property type="molecule type" value="Genomic_DNA"/>
</dbReference>
<dbReference type="AlphaFoldDB" id="A0A8H7VED4"/>
<gene>
    <name evidence="1" type="ORF">INT45_000009</name>
</gene>